<feature type="signal peptide" evidence="1">
    <location>
        <begin position="1"/>
        <end position="25"/>
    </location>
</feature>
<evidence type="ECO:0000256" key="1">
    <source>
        <dbReference type="SAM" id="SignalP"/>
    </source>
</evidence>
<dbReference type="EMBL" id="PTIZ01000001">
    <property type="protein sequence ID" value="PPK78219.1"/>
    <property type="molecule type" value="Genomic_DNA"/>
</dbReference>
<feature type="chain" id="PRO_5015529441" evidence="1">
    <location>
        <begin position="26"/>
        <end position="132"/>
    </location>
</feature>
<sequence length="132" mass="14418">MFSALRKFLFIFLAILQLIAPLVHAHAGEKVSDLGLHVPGLEMYGVKHDALMSQAVNYDFNSDGIIVGVDAGMKDGQDNAVVDLDDNHYLHQQSALFKTALSPFDTNFSPQPAQFVCRLLIPSLSPRAPPAQ</sequence>
<protein>
    <submittedName>
        <fullName evidence="2">Uncharacterized protein</fullName>
    </submittedName>
</protein>
<reference evidence="2 3" key="1">
    <citation type="submission" date="2018-02" db="EMBL/GenBank/DDBJ databases">
        <title>Subsurface microbial communities from deep shales in Ohio and West Virginia, USA.</title>
        <authorList>
            <person name="Wrighton K."/>
        </authorList>
    </citation>
    <scope>NUCLEOTIDE SEQUENCE [LARGE SCALE GENOMIC DNA]</scope>
    <source>
        <strain evidence="2 3">OWC-DMM</strain>
    </source>
</reference>
<gene>
    <name evidence="2" type="ORF">B0F87_101601</name>
</gene>
<organism evidence="2 3">
    <name type="scientific">Methylobacter tundripaludum</name>
    <dbReference type="NCBI Taxonomy" id="173365"/>
    <lineage>
        <taxon>Bacteria</taxon>
        <taxon>Pseudomonadati</taxon>
        <taxon>Pseudomonadota</taxon>
        <taxon>Gammaproteobacteria</taxon>
        <taxon>Methylococcales</taxon>
        <taxon>Methylococcaceae</taxon>
        <taxon>Methylobacter</taxon>
    </lineage>
</organism>
<dbReference type="AlphaFoldDB" id="A0A2S6HL47"/>
<evidence type="ECO:0000313" key="3">
    <source>
        <dbReference type="Proteomes" id="UP000240010"/>
    </source>
</evidence>
<dbReference type="Proteomes" id="UP000240010">
    <property type="component" value="Unassembled WGS sequence"/>
</dbReference>
<evidence type="ECO:0000313" key="2">
    <source>
        <dbReference type="EMBL" id="PPK78219.1"/>
    </source>
</evidence>
<keyword evidence="1" id="KW-0732">Signal</keyword>
<name>A0A2S6HL47_9GAMM</name>
<dbReference type="RefSeq" id="WP_104427565.1">
    <property type="nucleotide sequence ID" value="NZ_PTIZ01000001.1"/>
</dbReference>
<comment type="caution">
    <text evidence="2">The sequence shown here is derived from an EMBL/GenBank/DDBJ whole genome shotgun (WGS) entry which is preliminary data.</text>
</comment>
<accession>A0A2S6HL47</accession>
<proteinExistence type="predicted"/>